<dbReference type="Proteomes" id="UP001170364">
    <property type="component" value="Unassembled WGS sequence"/>
</dbReference>
<dbReference type="InterPro" id="IPR025157">
    <property type="entry name" value="Hemagglutinin_rpt"/>
</dbReference>
<evidence type="ECO:0000313" key="4">
    <source>
        <dbReference type="Proteomes" id="UP001170364"/>
    </source>
</evidence>
<name>A0AAW7QE55_9BACT</name>
<reference evidence="3" key="2">
    <citation type="submission" date="2023-01" db="EMBL/GenBank/DDBJ databases">
        <authorList>
            <person name="Uljanovas D."/>
        </authorList>
    </citation>
    <scope>NUCLEOTIDE SEQUENCE</scope>
    <source>
        <strain evidence="3">S41</strain>
    </source>
</reference>
<protein>
    <submittedName>
        <fullName evidence="3">Hemagglutinin repeat-containing protein</fullName>
    </submittedName>
</protein>
<feature type="region of interest" description="Disordered" evidence="1">
    <location>
        <begin position="83"/>
        <end position="103"/>
    </location>
</feature>
<dbReference type="Pfam" id="PF13332">
    <property type="entry name" value="Fil_haemagg_2"/>
    <property type="match status" value="1"/>
</dbReference>
<comment type="caution">
    <text evidence="3">The sequence shown here is derived from an EMBL/GenBank/DDBJ whole genome shotgun (WGS) entry which is preliminary data.</text>
</comment>
<organism evidence="3 4">
    <name type="scientific">Aliarcobacter butzleri</name>
    <dbReference type="NCBI Taxonomy" id="28197"/>
    <lineage>
        <taxon>Bacteria</taxon>
        <taxon>Pseudomonadati</taxon>
        <taxon>Campylobacterota</taxon>
        <taxon>Epsilonproteobacteria</taxon>
        <taxon>Campylobacterales</taxon>
        <taxon>Arcobacteraceae</taxon>
        <taxon>Aliarcobacter</taxon>
    </lineage>
</organism>
<keyword evidence="2" id="KW-1133">Transmembrane helix</keyword>
<sequence>MSKNLYKPIVIFLLSNTLVFGNLINGFYFSNKSNTSNASNLNGKNIYINTDEKLSTNTNVIGSNVIADENLYINTNNLNVKASQDNYTSKNDSESINGSIAFT</sequence>
<dbReference type="GO" id="GO:0003824">
    <property type="term" value="F:catalytic activity"/>
    <property type="evidence" value="ECO:0007669"/>
    <property type="project" value="UniProtKB-ARBA"/>
</dbReference>
<accession>A0AAW7QE55</accession>
<keyword evidence="2" id="KW-0812">Transmembrane</keyword>
<dbReference type="EMBL" id="JAQJJG010000037">
    <property type="protein sequence ID" value="MDN5124612.1"/>
    <property type="molecule type" value="Genomic_DNA"/>
</dbReference>
<keyword evidence="2" id="KW-0472">Membrane</keyword>
<feature type="non-terminal residue" evidence="3">
    <location>
        <position position="103"/>
    </location>
</feature>
<reference evidence="3" key="1">
    <citation type="journal article" date="2023" name="Microorganisms">
        <title>Genomic Characterization of Arcobacter butzleri Strains Isolated from Various Sources in Lithuania.</title>
        <authorList>
            <person name="Uljanovas D."/>
            <person name="Golz G."/>
            <person name="Fleischmann S."/>
            <person name="Kudirkiene E."/>
            <person name="Kasetiene N."/>
            <person name="Grineviciene A."/>
            <person name="Tamuleviciene E."/>
            <person name="Aksomaitiene J."/>
            <person name="Alter T."/>
            <person name="Malakauskas M."/>
        </authorList>
    </citation>
    <scope>NUCLEOTIDE SEQUENCE</scope>
    <source>
        <strain evidence="3">S41</strain>
    </source>
</reference>
<dbReference type="RefSeq" id="WP_301371441.1">
    <property type="nucleotide sequence ID" value="NZ_JAQJJF010000042.1"/>
</dbReference>
<gene>
    <name evidence="3" type="ORF">PJV93_11955</name>
</gene>
<evidence type="ECO:0000256" key="2">
    <source>
        <dbReference type="SAM" id="Phobius"/>
    </source>
</evidence>
<evidence type="ECO:0000256" key="1">
    <source>
        <dbReference type="SAM" id="MobiDB-lite"/>
    </source>
</evidence>
<dbReference type="AlphaFoldDB" id="A0AAW7QE55"/>
<feature type="transmembrane region" description="Helical" evidence="2">
    <location>
        <begin position="9"/>
        <end position="29"/>
    </location>
</feature>
<proteinExistence type="predicted"/>
<evidence type="ECO:0000313" key="3">
    <source>
        <dbReference type="EMBL" id="MDN5124612.1"/>
    </source>
</evidence>